<evidence type="ECO:0000256" key="8">
    <source>
        <dbReference type="ARBA" id="ARBA00022723"/>
    </source>
</evidence>
<evidence type="ECO:0000256" key="5">
    <source>
        <dbReference type="ARBA" id="ARBA00022679"/>
    </source>
</evidence>
<feature type="site" description="Substrate discrimination" evidence="15">
    <location>
        <position position="13"/>
    </location>
</feature>
<dbReference type="EMBL" id="LBUP01000003">
    <property type="protein sequence ID" value="KKQ66807.1"/>
    <property type="molecule type" value="Genomic_DNA"/>
</dbReference>
<dbReference type="Proteomes" id="UP000034235">
    <property type="component" value="Unassembled WGS sequence"/>
</dbReference>
<protein>
    <recommendedName>
        <fullName evidence="15">DNA polymerase IV</fullName>
        <shortName evidence="15">Pol IV</shortName>
        <ecNumber evidence="15">2.7.7.7</ecNumber>
    </recommendedName>
</protein>
<keyword evidence="6 15" id="KW-0548">Nucleotidyltransferase</keyword>
<evidence type="ECO:0000256" key="14">
    <source>
        <dbReference type="ARBA" id="ARBA00049244"/>
    </source>
</evidence>
<sequence>MKIVLHIDFNSYFATVEQQANPRLRGKPIGVTGGDRLKRTVIGAASVEAKRFGVKTGMQLHEAKILCPEIIFVPGDSDKYLECTKKFINILKDYSPYLEVFSIDEVFLELPSEWGCAVKIAEEVKQRIKQEIGEWITCSVGISYNKLMAKLAGSLYKPNGLVIIEDEESAKWVLDRVELDEICGIGSRIKKRLLNTGITNFSTLRKASKKALVLEFKSYGEILYNMARGIDHSKVTPFYEREEVKSIGHRHTISHDTDDLEEIKQILLKLTELVARRLRAKKLVGKTIHLLVRNALSFEGCEMQTTIQFTQDGLEIFKAAWHLFHSLGISQKVRMLGVSISNLQPLIPQTMSLLEENLKKDTIIKALDKVNDRYGEFTLQRGILLNSS</sequence>
<evidence type="ECO:0000256" key="1">
    <source>
        <dbReference type="ARBA" id="ARBA00004496"/>
    </source>
</evidence>
<dbReference type="PANTHER" id="PTHR11076">
    <property type="entry name" value="DNA REPAIR POLYMERASE UMUC / TRANSFERASE FAMILY MEMBER"/>
    <property type="match status" value="1"/>
</dbReference>
<dbReference type="SUPFAM" id="SSF100879">
    <property type="entry name" value="Lesion bypass DNA polymerase (Y-family), little finger domain"/>
    <property type="match status" value="1"/>
</dbReference>
<evidence type="ECO:0000256" key="4">
    <source>
        <dbReference type="ARBA" id="ARBA00022490"/>
    </source>
</evidence>
<dbReference type="Pfam" id="PF11799">
    <property type="entry name" value="IMS_C"/>
    <property type="match status" value="1"/>
</dbReference>
<dbReference type="PROSITE" id="PS50173">
    <property type="entry name" value="UMUC"/>
    <property type="match status" value="1"/>
</dbReference>
<evidence type="ECO:0000256" key="9">
    <source>
        <dbReference type="ARBA" id="ARBA00022763"/>
    </source>
</evidence>
<keyword evidence="8 15" id="KW-0479">Metal-binding</keyword>
<keyword evidence="5 15" id="KW-0808">Transferase</keyword>
<feature type="binding site" evidence="15">
    <location>
        <position position="104"/>
    </location>
    <ligand>
        <name>Mg(2+)</name>
        <dbReference type="ChEBI" id="CHEBI:18420"/>
    </ligand>
</feature>
<dbReference type="Gene3D" id="1.10.150.20">
    <property type="entry name" value="5' to 3' exonuclease, C-terminal subdomain"/>
    <property type="match status" value="1"/>
</dbReference>
<evidence type="ECO:0000256" key="12">
    <source>
        <dbReference type="ARBA" id="ARBA00023125"/>
    </source>
</evidence>
<keyword evidence="7 15" id="KW-0235">DNA replication</keyword>
<dbReference type="Pfam" id="PF21999">
    <property type="entry name" value="IMS_HHH_1"/>
    <property type="match status" value="1"/>
</dbReference>
<dbReference type="InterPro" id="IPR043128">
    <property type="entry name" value="Rev_trsase/Diguanyl_cyclase"/>
</dbReference>
<comment type="catalytic activity">
    <reaction evidence="14 15">
        <text>DNA(n) + a 2'-deoxyribonucleoside 5'-triphosphate = DNA(n+1) + diphosphate</text>
        <dbReference type="Rhea" id="RHEA:22508"/>
        <dbReference type="Rhea" id="RHEA-COMP:17339"/>
        <dbReference type="Rhea" id="RHEA-COMP:17340"/>
        <dbReference type="ChEBI" id="CHEBI:33019"/>
        <dbReference type="ChEBI" id="CHEBI:61560"/>
        <dbReference type="ChEBI" id="CHEBI:173112"/>
        <dbReference type="EC" id="2.7.7.7"/>
    </reaction>
</comment>
<evidence type="ECO:0000256" key="13">
    <source>
        <dbReference type="ARBA" id="ARBA00023204"/>
    </source>
</evidence>
<keyword evidence="9 15" id="KW-0227">DNA damage</keyword>
<dbReference type="GO" id="GO:0006281">
    <property type="term" value="P:DNA repair"/>
    <property type="evidence" value="ECO:0007669"/>
    <property type="project" value="UniProtKB-UniRule"/>
</dbReference>
<evidence type="ECO:0000256" key="2">
    <source>
        <dbReference type="ARBA" id="ARBA00010945"/>
    </source>
</evidence>
<dbReference type="Gene3D" id="3.30.70.270">
    <property type="match status" value="1"/>
</dbReference>
<dbReference type="GO" id="GO:0042276">
    <property type="term" value="P:error-prone translesion synthesis"/>
    <property type="evidence" value="ECO:0007669"/>
    <property type="project" value="TreeGrafter"/>
</dbReference>
<dbReference type="GO" id="GO:0006261">
    <property type="term" value="P:DNA-templated DNA replication"/>
    <property type="evidence" value="ECO:0007669"/>
    <property type="project" value="UniProtKB-UniRule"/>
</dbReference>
<keyword evidence="10 15" id="KW-0460">Magnesium</keyword>
<comment type="subcellular location">
    <subcellularLocation>
        <location evidence="1 15">Cytoplasm</location>
    </subcellularLocation>
</comment>
<evidence type="ECO:0000313" key="17">
    <source>
        <dbReference type="EMBL" id="KKQ66807.1"/>
    </source>
</evidence>
<evidence type="ECO:0000259" key="16">
    <source>
        <dbReference type="PROSITE" id="PS50173"/>
    </source>
</evidence>
<dbReference type="GO" id="GO:0005829">
    <property type="term" value="C:cytosol"/>
    <property type="evidence" value="ECO:0007669"/>
    <property type="project" value="TreeGrafter"/>
</dbReference>
<accession>A0A0G0JJ28</accession>
<dbReference type="InterPro" id="IPR050116">
    <property type="entry name" value="DNA_polymerase-Y"/>
</dbReference>
<evidence type="ECO:0000256" key="6">
    <source>
        <dbReference type="ARBA" id="ARBA00022695"/>
    </source>
</evidence>
<comment type="subunit">
    <text evidence="15">Monomer.</text>
</comment>
<dbReference type="EC" id="2.7.7.7" evidence="15"/>
<evidence type="ECO:0000313" key="18">
    <source>
        <dbReference type="Proteomes" id="UP000034235"/>
    </source>
</evidence>
<gene>
    <name evidence="15" type="primary">dinB</name>
    <name evidence="17" type="ORF">US86_C0003G0050</name>
</gene>
<dbReference type="InterPro" id="IPR043502">
    <property type="entry name" value="DNA/RNA_pol_sf"/>
</dbReference>
<keyword evidence="3 15" id="KW-0515">Mutator protein</keyword>
<dbReference type="InterPro" id="IPR017961">
    <property type="entry name" value="DNA_pol_Y-fam_little_finger"/>
</dbReference>
<dbReference type="HAMAP" id="MF_01113">
    <property type="entry name" value="DNApol_IV"/>
    <property type="match status" value="1"/>
</dbReference>
<dbReference type="Gene3D" id="3.40.1170.60">
    <property type="match status" value="1"/>
</dbReference>
<feature type="domain" description="UmuC" evidence="16">
    <location>
        <begin position="4"/>
        <end position="186"/>
    </location>
</feature>
<evidence type="ECO:0000256" key="15">
    <source>
        <dbReference type="HAMAP-Rule" id="MF_01113"/>
    </source>
</evidence>
<keyword evidence="13 15" id="KW-0234">DNA repair</keyword>
<dbReference type="GO" id="GO:0009432">
    <property type="term" value="P:SOS response"/>
    <property type="evidence" value="ECO:0007669"/>
    <property type="project" value="TreeGrafter"/>
</dbReference>
<keyword evidence="11 15" id="KW-0239">DNA-directed DNA polymerase</keyword>
<dbReference type="SUPFAM" id="SSF56672">
    <property type="entry name" value="DNA/RNA polymerases"/>
    <property type="match status" value="1"/>
</dbReference>
<evidence type="ECO:0000256" key="11">
    <source>
        <dbReference type="ARBA" id="ARBA00022932"/>
    </source>
</evidence>
<name>A0A0G0JJ28_9BACT</name>
<keyword evidence="4 15" id="KW-0963">Cytoplasm</keyword>
<comment type="cofactor">
    <cofactor evidence="15">
        <name>Mg(2+)</name>
        <dbReference type="ChEBI" id="CHEBI:18420"/>
    </cofactor>
    <text evidence="15">Binds 2 magnesium ions per subunit.</text>
</comment>
<comment type="similarity">
    <text evidence="2 15">Belongs to the DNA polymerase type-Y family.</text>
</comment>
<organism evidence="17 18">
    <name type="scientific">Candidatus Daviesbacteria bacterium GW2011_GWA2_38_24</name>
    <dbReference type="NCBI Taxonomy" id="1618422"/>
    <lineage>
        <taxon>Bacteria</taxon>
        <taxon>Candidatus Daviesiibacteriota</taxon>
    </lineage>
</organism>
<dbReference type="GO" id="GO:0003684">
    <property type="term" value="F:damaged DNA binding"/>
    <property type="evidence" value="ECO:0007669"/>
    <property type="project" value="InterPro"/>
</dbReference>
<keyword evidence="12 15" id="KW-0238">DNA-binding</keyword>
<feature type="binding site" evidence="15">
    <location>
        <position position="8"/>
    </location>
    <ligand>
        <name>Mg(2+)</name>
        <dbReference type="ChEBI" id="CHEBI:18420"/>
    </ligand>
</feature>
<dbReference type="InterPro" id="IPR001126">
    <property type="entry name" value="UmuC"/>
</dbReference>
<evidence type="ECO:0000256" key="10">
    <source>
        <dbReference type="ARBA" id="ARBA00022842"/>
    </source>
</evidence>
<comment type="function">
    <text evidence="15">Poorly processive, error-prone DNA polymerase involved in untargeted mutagenesis. Copies undamaged DNA at stalled replication forks, which arise in vivo from mismatched or misaligned primer ends. These misaligned primers can be extended by PolIV. Exhibits no 3'-5' exonuclease (proofreading) activity. May be involved in translesional synthesis, in conjunction with the beta clamp from PolIII.</text>
</comment>
<dbReference type="CDD" id="cd03586">
    <property type="entry name" value="PolY_Pol_IV_kappa"/>
    <property type="match status" value="1"/>
</dbReference>
<evidence type="ECO:0000256" key="7">
    <source>
        <dbReference type="ARBA" id="ARBA00022705"/>
    </source>
</evidence>
<dbReference type="InterPro" id="IPR022880">
    <property type="entry name" value="DNApol_IV"/>
</dbReference>
<dbReference type="GO" id="GO:0003887">
    <property type="term" value="F:DNA-directed DNA polymerase activity"/>
    <property type="evidence" value="ECO:0007669"/>
    <property type="project" value="UniProtKB-UniRule"/>
</dbReference>
<dbReference type="InterPro" id="IPR036775">
    <property type="entry name" value="DNA_pol_Y-fam_lit_finger_sf"/>
</dbReference>
<dbReference type="Pfam" id="PF00817">
    <property type="entry name" value="IMS"/>
    <property type="match status" value="1"/>
</dbReference>
<dbReference type="InterPro" id="IPR053848">
    <property type="entry name" value="IMS_HHH_1"/>
</dbReference>
<dbReference type="AlphaFoldDB" id="A0A0G0JJ28"/>
<feature type="active site" evidence="15">
    <location>
        <position position="105"/>
    </location>
</feature>
<dbReference type="GO" id="GO:0000287">
    <property type="term" value="F:magnesium ion binding"/>
    <property type="evidence" value="ECO:0007669"/>
    <property type="project" value="UniProtKB-UniRule"/>
</dbReference>
<evidence type="ECO:0000256" key="3">
    <source>
        <dbReference type="ARBA" id="ARBA00022457"/>
    </source>
</evidence>
<comment type="caution">
    <text evidence="17">The sequence shown here is derived from an EMBL/GenBank/DDBJ whole genome shotgun (WGS) entry which is preliminary data.</text>
</comment>
<dbReference type="Gene3D" id="3.30.1490.100">
    <property type="entry name" value="DNA polymerase, Y-family, little finger domain"/>
    <property type="match status" value="1"/>
</dbReference>
<reference evidence="17 18" key="1">
    <citation type="journal article" date="2015" name="Nature">
        <title>rRNA introns, odd ribosomes, and small enigmatic genomes across a large radiation of phyla.</title>
        <authorList>
            <person name="Brown C.T."/>
            <person name="Hug L.A."/>
            <person name="Thomas B.C."/>
            <person name="Sharon I."/>
            <person name="Castelle C.J."/>
            <person name="Singh A."/>
            <person name="Wilkins M.J."/>
            <person name="Williams K.H."/>
            <person name="Banfield J.F."/>
        </authorList>
    </citation>
    <scope>NUCLEOTIDE SEQUENCE [LARGE SCALE GENOMIC DNA]</scope>
</reference>
<dbReference type="PANTHER" id="PTHR11076:SF33">
    <property type="entry name" value="DNA POLYMERASE KAPPA"/>
    <property type="match status" value="1"/>
</dbReference>
<proteinExistence type="inferred from homology"/>